<dbReference type="Proteomes" id="UP000837857">
    <property type="component" value="Chromosome 12"/>
</dbReference>
<evidence type="ECO:0000313" key="2">
    <source>
        <dbReference type="EMBL" id="CAH2040115.1"/>
    </source>
</evidence>
<proteinExistence type="predicted"/>
<gene>
    <name evidence="2" type="ORF">IPOD504_LOCUS2292</name>
</gene>
<organism evidence="2 3">
    <name type="scientific">Iphiclides podalirius</name>
    <name type="common">scarce swallowtail</name>
    <dbReference type="NCBI Taxonomy" id="110791"/>
    <lineage>
        <taxon>Eukaryota</taxon>
        <taxon>Metazoa</taxon>
        <taxon>Ecdysozoa</taxon>
        <taxon>Arthropoda</taxon>
        <taxon>Hexapoda</taxon>
        <taxon>Insecta</taxon>
        <taxon>Pterygota</taxon>
        <taxon>Neoptera</taxon>
        <taxon>Endopterygota</taxon>
        <taxon>Lepidoptera</taxon>
        <taxon>Glossata</taxon>
        <taxon>Ditrysia</taxon>
        <taxon>Papilionoidea</taxon>
        <taxon>Papilionidae</taxon>
        <taxon>Papilioninae</taxon>
        <taxon>Iphiclides</taxon>
    </lineage>
</organism>
<dbReference type="InterPro" id="IPR007110">
    <property type="entry name" value="Ig-like_dom"/>
</dbReference>
<evidence type="ECO:0000259" key="1">
    <source>
        <dbReference type="PROSITE" id="PS50835"/>
    </source>
</evidence>
<feature type="non-terminal residue" evidence="2">
    <location>
        <position position="144"/>
    </location>
</feature>
<feature type="domain" description="Ig-like" evidence="1">
    <location>
        <begin position="30"/>
        <end position="95"/>
    </location>
</feature>
<keyword evidence="3" id="KW-1185">Reference proteome</keyword>
<accession>A0ABN8HRN5</accession>
<reference evidence="2" key="1">
    <citation type="submission" date="2022-03" db="EMBL/GenBank/DDBJ databases">
        <authorList>
            <person name="Martin H S."/>
        </authorList>
    </citation>
    <scope>NUCLEOTIDE SEQUENCE</scope>
</reference>
<sequence>MIRIYSGGVIRRLFYKYVPVIWAAPPRAWLACSAAATPRRPPPPLDEPHGRLRPYFWRRDGESFSAKRLSSNGTLEVSRKRDGGGDGVYQCGVRHQSGIVLGNPLHLKFALALDKHLNRMGLSENPSVDSAVMTRIQGGHGNPA</sequence>
<dbReference type="EMBL" id="OW152824">
    <property type="protein sequence ID" value="CAH2040115.1"/>
    <property type="molecule type" value="Genomic_DNA"/>
</dbReference>
<dbReference type="PROSITE" id="PS50835">
    <property type="entry name" value="IG_LIKE"/>
    <property type="match status" value="1"/>
</dbReference>
<evidence type="ECO:0000313" key="3">
    <source>
        <dbReference type="Proteomes" id="UP000837857"/>
    </source>
</evidence>
<protein>
    <recommendedName>
        <fullName evidence="1">Ig-like domain-containing protein</fullName>
    </recommendedName>
</protein>
<name>A0ABN8HRN5_9NEOP</name>